<evidence type="ECO:0000259" key="4">
    <source>
        <dbReference type="Pfam" id="PF04480"/>
    </source>
</evidence>
<dbReference type="InterPro" id="IPR047216">
    <property type="entry name" value="Endonuclease_DUF559_bact"/>
</dbReference>
<dbReference type="InterPro" id="IPR003672">
    <property type="entry name" value="CobN/Mg_chltase"/>
</dbReference>
<keyword evidence="5" id="KW-0436">Ligase</keyword>
<proteinExistence type="predicted"/>
<name>A0ABV7X2A2_9HYPH</name>
<dbReference type="CDD" id="cd10150">
    <property type="entry name" value="CobN_like"/>
    <property type="match status" value="1"/>
</dbReference>
<feature type="region of interest" description="Disordered" evidence="2">
    <location>
        <begin position="595"/>
        <end position="622"/>
    </location>
</feature>
<dbReference type="EC" id="6.6.1.2" evidence="1"/>
<sequence length="1437" mass="154345">MHLLSAQAGAIQQEGEAIDLAQAPGACVFASSADSELAMLAGAADRAGEEGLRLANILRLSNNLSVDLWAEKTVAHARLVVLRLLGGAAYFQYGVDELTALCAGRGIPLVLLPGDANPDPILRDRSTVHADDWSRLHSLFVAGGPDNADAILRLFSRLAGDGPAGLDTSGIAPRPFPRFGLWHPRIGMTDEAGLRRLHAGLPAPSSWPGAGEISAQGRPHIPILFYRAALEGAGTATLEALVAALEGRGLAPVPLLVSSLKEAPCVRFVQDALAAFPPAAILNLTAFALGIADLEGKANPFARTDAPVIQLIQSGRSEAQWAADPQGLSAKDMAMYLVMPEVDGRLAGILVGHKADAVWHERTQCPLTAYAPDAGGIARAVTLAENWARLRATPPPRRRIALILSNYPLRDGRLANGVGYDAPESTVRMLTELERAGYTLAEPKPFPPEGRGGDASIDRQATPHPGPPPQGGREARPLVFGNARKMHGKSVSNARRLRADQTVPERVLWPLLKTFAGRGVKFRRQVPLGDYVADFASHHPKLVIELDGNTHFTESGESHDCKRTAFLESIGYKVIRFSNTDLGNQEGVWQAIDAALGNQPTPSPPSPLRGGAGGGGGDADPRTYSASAADLIALLQSGPTNAAPRRGASDAVLPLARYAELLATLPAEIGEAVAARWGDPSADPFVRDGAFHLPVHRFGNVAILLQPGRGHEPDETTSYHDPYLVPPHAYLAAYLWLRHEFGAHAMVHNGKHGTLEWLPGKSAALDADCYPDALWGQLPHLYPFIVNDPGEGTQAKRRTGAVIIDHLVPPLTRAETYGPLKDLEALLDEYYAASGMDRRRLADLRRRILDFTRDSRLDRDIGLPEDETEALLKIDNFLCELKEAQIRDGLHVFGQSPVGAMARDLAVALARVPRGEADGDNSLIRALADDLRLGFDPLTAKLGEPWHGPSIPFFHASGSIAPRTTGDVVERLEALAAALVEGTLDAPADWTATSAVLATIRTLIQPRLAASGPAEMAAFLDALDGKFIAPGPSGAPSRGRLDVLPTGRNFYSVDARAVPTPSAWELGRKSAEGLVLRHLQDHGHHLQAVALSVWGTANMRTGGDDIAQALALIGARPTWDPGSLRVSGYEIIPLARLGRPRVDVTLRISGFFRDAFPVQIALFDRAVRAIGALDEPADDNPIAARMRAEALGLIAAGSSEDDAALEAGARIFGSKPGTYGAGLNALIDSGAWSGRADLADRALAWGQYAYGARAHGTPLLDRFKARLAGIDAVIHNQDNREHDLLDSDNYYQFEGGLALAAETLSGHKPAAYHNDHSRPERPRIRTLEEEVSHVMRSRVVNPKWLAGMMRHSYRGAFEIIATVDFMFAFAATTGAVKSHHFDLAFEAFIEDDAVRAFLIEANRFGYDELLAKFEEARQRGLWSPRSNSAFAFLETTP</sequence>
<protein>
    <recommendedName>
        <fullName evidence="1">Cobaltochelatase subunit CobN</fullName>
        <ecNumber evidence="1">6.6.1.2</ecNumber>
    </recommendedName>
</protein>
<dbReference type="EMBL" id="JBHRYD010000010">
    <property type="protein sequence ID" value="MFC3705452.1"/>
    <property type="molecule type" value="Genomic_DNA"/>
</dbReference>
<evidence type="ECO:0000256" key="2">
    <source>
        <dbReference type="SAM" id="MobiDB-lite"/>
    </source>
</evidence>
<feature type="domain" description="DUF559" evidence="4">
    <location>
        <begin position="491"/>
        <end position="595"/>
    </location>
</feature>
<gene>
    <name evidence="5" type="primary">cobN</name>
    <name evidence="5" type="ORF">ACFOOL_11860</name>
</gene>
<dbReference type="NCBIfam" id="TIGR02257">
    <property type="entry name" value="cobalto_cobN"/>
    <property type="match status" value="1"/>
</dbReference>
<dbReference type="Pfam" id="PF04480">
    <property type="entry name" value="DUF559"/>
    <property type="match status" value="1"/>
</dbReference>
<dbReference type="Proteomes" id="UP001595613">
    <property type="component" value="Unassembled WGS sequence"/>
</dbReference>
<evidence type="ECO:0000313" key="5">
    <source>
        <dbReference type="EMBL" id="MFC3705452.1"/>
    </source>
</evidence>
<dbReference type="Pfam" id="PF02514">
    <property type="entry name" value="CobN-Mg_chel"/>
    <property type="match status" value="2"/>
</dbReference>
<feature type="domain" description="CobN/magnesium chelatase" evidence="3">
    <location>
        <begin position="626"/>
        <end position="1427"/>
    </location>
</feature>
<organism evidence="5 6">
    <name type="scientific">Devosia honganensis</name>
    <dbReference type="NCBI Taxonomy" id="1610527"/>
    <lineage>
        <taxon>Bacteria</taxon>
        <taxon>Pseudomonadati</taxon>
        <taxon>Pseudomonadota</taxon>
        <taxon>Alphaproteobacteria</taxon>
        <taxon>Hyphomicrobiales</taxon>
        <taxon>Devosiaceae</taxon>
        <taxon>Devosia</taxon>
    </lineage>
</organism>
<dbReference type="InterPro" id="IPR007569">
    <property type="entry name" value="DUF559"/>
</dbReference>
<dbReference type="InterPro" id="IPR011953">
    <property type="entry name" value="Cobalto_CobN"/>
</dbReference>
<evidence type="ECO:0000313" key="6">
    <source>
        <dbReference type="Proteomes" id="UP001595613"/>
    </source>
</evidence>
<comment type="caution">
    <text evidence="5">The sequence shown here is derived from an EMBL/GenBank/DDBJ whole genome shotgun (WGS) entry which is preliminary data.</text>
</comment>
<dbReference type="InterPro" id="IPR011335">
    <property type="entry name" value="Restrct_endonuc-II-like"/>
</dbReference>
<evidence type="ECO:0000259" key="3">
    <source>
        <dbReference type="Pfam" id="PF02514"/>
    </source>
</evidence>
<feature type="domain" description="CobN/magnesium chelatase" evidence="3">
    <location>
        <begin position="139"/>
        <end position="443"/>
    </location>
</feature>
<keyword evidence="6" id="KW-1185">Reference proteome</keyword>
<reference evidence="6" key="1">
    <citation type="journal article" date="2019" name="Int. J. Syst. Evol. Microbiol.">
        <title>The Global Catalogue of Microorganisms (GCM) 10K type strain sequencing project: providing services to taxonomists for standard genome sequencing and annotation.</title>
        <authorList>
            <consortium name="The Broad Institute Genomics Platform"/>
            <consortium name="The Broad Institute Genome Sequencing Center for Infectious Disease"/>
            <person name="Wu L."/>
            <person name="Ma J."/>
        </authorList>
    </citation>
    <scope>NUCLEOTIDE SEQUENCE [LARGE SCALE GENOMIC DNA]</scope>
    <source>
        <strain evidence="6">KCTC 42281</strain>
    </source>
</reference>
<dbReference type="Gene3D" id="3.40.960.10">
    <property type="entry name" value="VSR Endonuclease"/>
    <property type="match status" value="1"/>
</dbReference>
<dbReference type="PANTHER" id="PTHR44119:SF4">
    <property type="entry name" value="AEROBIC COBALTOCHELATASE SUBUNIT COBN"/>
    <property type="match status" value="1"/>
</dbReference>
<dbReference type="PANTHER" id="PTHR44119">
    <property type="entry name" value="MAGNESIUM-CHELATASE SUBUNIT CHLH, CHLOROPLASTIC"/>
    <property type="match status" value="1"/>
</dbReference>
<evidence type="ECO:0000256" key="1">
    <source>
        <dbReference type="NCBIfam" id="TIGR02257"/>
    </source>
</evidence>
<dbReference type="GO" id="GO:0051116">
    <property type="term" value="F:cobaltochelatase activity"/>
    <property type="evidence" value="ECO:0007669"/>
    <property type="project" value="UniProtKB-EC"/>
</dbReference>
<dbReference type="RefSeq" id="WP_380097281.1">
    <property type="nucleotide sequence ID" value="NZ_JBHRYD010000010.1"/>
</dbReference>
<dbReference type="CDD" id="cd01038">
    <property type="entry name" value="Endonuclease_DUF559"/>
    <property type="match status" value="1"/>
</dbReference>
<accession>A0ABV7X2A2</accession>
<dbReference type="SUPFAM" id="SSF52980">
    <property type="entry name" value="Restriction endonuclease-like"/>
    <property type="match status" value="1"/>
</dbReference>
<feature type="region of interest" description="Disordered" evidence="2">
    <location>
        <begin position="439"/>
        <end position="476"/>
    </location>
</feature>